<dbReference type="InterPro" id="IPR007221">
    <property type="entry name" value="MreC"/>
</dbReference>
<dbReference type="Gene3D" id="2.40.10.350">
    <property type="entry name" value="Rod shape-determining protein MreC, domain 2"/>
    <property type="match status" value="1"/>
</dbReference>
<comment type="caution">
    <text evidence="7">The sequence shown here is derived from an EMBL/GenBank/DDBJ whole genome shotgun (WGS) entry which is preliminary data.</text>
</comment>
<dbReference type="PIRSF" id="PIRSF038471">
    <property type="entry name" value="MreC"/>
    <property type="match status" value="1"/>
</dbReference>
<dbReference type="NCBIfam" id="TIGR00219">
    <property type="entry name" value="mreC"/>
    <property type="match status" value="1"/>
</dbReference>
<dbReference type="PANTHER" id="PTHR34138:SF1">
    <property type="entry name" value="CELL SHAPE-DETERMINING PROTEIN MREC"/>
    <property type="match status" value="1"/>
</dbReference>
<dbReference type="InterPro" id="IPR042175">
    <property type="entry name" value="Cell/Rod_MreC_2"/>
</dbReference>
<evidence type="ECO:0000256" key="3">
    <source>
        <dbReference type="ARBA" id="ARBA00022960"/>
    </source>
</evidence>
<sequence length="323" mass="35770">MPIKPLFSHGPLPGYRLFFCVLAASVLMFVDEHFTRMEQVRAQMSMVVAPIQWVVSVPSDLLNWGSLALSDQQALVDENRRLREQILTLSHRGQRMANLIAENQQLRDLLKAAERREIPSITAELLSLDNDPFSHQMVVNRGHRNGAYVGQPVIDATGLVGQIIAVSAYSSRVLLLADASHALPVQLNRNGLRFIVQGAGRYSSVNVMHVPDTADIREGDLLTTSGLAGRFPPGYPVARVTEVYHDPGQPFARVTAEPMAQLQRSRHFLLLFPPPQEEVDEQAWDETLDISAEALRSSLQLSDSDISLKRALAVQNASSQEVP</sequence>
<protein>
    <recommendedName>
        <fullName evidence="2 5">Cell shape-determining protein MreC</fullName>
    </recommendedName>
    <alternativeName>
        <fullName evidence="4 5">Cell shape protein MreC</fullName>
    </alternativeName>
</protein>
<evidence type="ECO:0000259" key="6">
    <source>
        <dbReference type="Pfam" id="PF04085"/>
    </source>
</evidence>
<gene>
    <name evidence="7" type="ORF">HVA01_12360</name>
</gene>
<keyword evidence="8" id="KW-1185">Reference proteome</keyword>
<accession>A0A511ULX8</accession>
<organism evidence="7 8">
    <name type="scientific">Halovibrio variabilis</name>
    <dbReference type="NCBI Taxonomy" id="31910"/>
    <lineage>
        <taxon>Bacteria</taxon>
        <taxon>Pseudomonadati</taxon>
        <taxon>Pseudomonadota</taxon>
        <taxon>Gammaproteobacteria</taxon>
        <taxon>Oceanospirillales</taxon>
        <taxon>Halomonadaceae</taxon>
        <taxon>Halovibrio</taxon>
    </lineage>
</organism>
<comment type="similarity">
    <text evidence="1 5">Belongs to the MreC family.</text>
</comment>
<evidence type="ECO:0000256" key="5">
    <source>
        <dbReference type="PIRNR" id="PIRNR038471"/>
    </source>
</evidence>
<dbReference type="OrthoDB" id="9808025at2"/>
<dbReference type="RefSeq" id="WP_146874004.1">
    <property type="nucleotide sequence ID" value="NZ_BJXV01000006.1"/>
</dbReference>
<dbReference type="AlphaFoldDB" id="A0A511ULX8"/>
<dbReference type="GO" id="GO:0008360">
    <property type="term" value="P:regulation of cell shape"/>
    <property type="evidence" value="ECO:0007669"/>
    <property type="project" value="UniProtKB-KW"/>
</dbReference>
<feature type="domain" description="Rod shape-determining protein MreC beta-barrel core" evidence="6">
    <location>
        <begin position="128"/>
        <end position="270"/>
    </location>
</feature>
<evidence type="ECO:0000313" key="7">
    <source>
        <dbReference type="EMBL" id="GEN27590.1"/>
    </source>
</evidence>
<evidence type="ECO:0000256" key="2">
    <source>
        <dbReference type="ARBA" id="ARBA00013855"/>
    </source>
</evidence>
<dbReference type="Proteomes" id="UP000321303">
    <property type="component" value="Unassembled WGS sequence"/>
</dbReference>
<reference evidence="7 8" key="1">
    <citation type="submission" date="2019-07" db="EMBL/GenBank/DDBJ databases">
        <title>Whole genome shotgun sequence of Halomonas variabilis NBRC 102410.</title>
        <authorList>
            <person name="Hosoyama A."/>
            <person name="Uohara A."/>
            <person name="Ohji S."/>
            <person name="Ichikawa N."/>
        </authorList>
    </citation>
    <scope>NUCLEOTIDE SEQUENCE [LARGE SCALE GENOMIC DNA]</scope>
    <source>
        <strain evidence="7 8">NBRC 102410</strain>
    </source>
</reference>
<name>A0A511ULX8_9GAMM</name>
<dbReference type="EMBL" id="BJXV01000006">
    <property type="protein sequence ID" value="GEN27590.1"/>
    <property type="molecule type" value="Genomic_DNA"/>
</dbReference>
<comment type="function">
    <text evidence="5">Involved in formation and maintenance of cell shape.</text>
</comment>
<dbReference type="InterPro" id="IPR055342">
    <property type="entry name" value="MreC_beta-barrel_core"/>
</dbReference>
<keyword evidence="3 5" id="KW-0133">Cell shape</keyword>
<dbReference type="GO" id="GO:0005886">
    <property type="term" value="C:plasma membrane"/>
    <property type="evidence" value="ECO:0007669"/>
    <property type="project" value="TreeGrafter"/>
</dbReference>
<evidence type="ECO:0000313" key="8">
    <source>
        <dbReference type="Proteomes" id="UP000321303"/>
    </source>
</evidence>
<dbReference type="PANTHER" id="PTHR34138">
    <property type="entry name" value="CELL SHAPE-DETERMINING PROTEIN MREC"/>
    <property type="match status" value="1"/>
</dbReference>
<dbReference type="InterPro" id="IPR042177">
    <property type="entry name" value="Cell/Rod_1"/>
</dbReference>
<evidence type="ECO:0000256" key="4">
    <source>
        <dbReference type="ARBA" id="ARBA00032089"/>
    </source>
</evidence>
<dbReference type="Gene3D" id="2.40.10.340">
    <property type="entry name" value="Rod shape-determining protein MreC, domain 1"/>
    <property type="match status" value="1"/>
</dbReference>
<proteinExistence type="inferred from homology"/>
<dbReference type="Pfam" id="PF04085">
    <property type="entry name" value="MreC"/>
    <property type="match status" value="1"/>
</dbReference>
<evidence type="ECO:0000256" key="1">
    <source>
        <dbReference type="ARBA" id="ARBA00009369"/>
    </source>
</evidence>